<dbReference type="Pfam" id="PF11751">
    <property type="entry name" value="PorP_SprF"/>
    <property type="match status" value="1"/>
</dbReference>
<reference evidence="2 3" key="1">
    <citation type="submission" date="2019-12" db="EMBL/GenBank/DDBJ databases">
        <authorList>
            <person name="Zhao J."/>
        </authorList>
    </citation>
    <scope>NUCLEOTIDE SEQUENCE [LARGE SCALE GENOMIC DNA]</scope>
    <source>
        <strain evidence="2 3">S-15</strain>
    </source>
</reference>
<sequence>MHNPNCQIRKLLSVITLVLLSLSLKAQDVHLSQHLTNPLFINPAQTANSDASWRLMDNYRTQWRSVGEPFTTNIFAGDKRLYVLNQKVGIGGVVINDKSGAGELENFSVYMNLAFERIISRFKLRGGTQLGYVMKQFDKNKLTFPNQYDRTQGGFNNQFSSNESFASASVDYFDISVGFLVSRKLTKDLELGMGWTNYHLNQPEESFTEVSNKREAYYNWQMFGIYQFNEKVKLLPFLSYSFESKASQLLLGSDVQLKLENQPQKIEYLIGGIYTRAGFNRNFDAAIVKAGIGFNRIEAGVSYDINLSGLKSVSGYRGALEFSLVLKGPSTLLNFNTVPCERL</sequence>
<name>A0A6N9NLZ1_9FLAO</name>
<protein>
    <submittedName>
        <fullName evidence="2">Type IX secretion system membrane protein PorP/SprF</fullName>
    </submittedName>
</protein>
<organism evidence="2 3">
    <name type="scientific">Acidiluteibacter ferrifornacis</name>
    <dbReference type="NCBI Taxonomy" id="2692424"/>
    <lineage>
        <taxon>Bacteria</taxon>
        <taxon>Pseudomonadati</taxon>
        <taxon>Bacteroidota</taxon>
        <taxon>Flavobacteriia</taxon>
        <taxon>Flavobacteriales</taxon>
        <taxon>Cryomorphaceae</taxon>
        <taxon>Acidiluteibacter</taxon>
    </lineage>
</organism>
<keyword evidence="3" id="KW-1185">Reference proteome</keyword>
<evidence type="ECO:0000313" key="3">
    <source>
        <dbReference type="Proteomes" id="UP000470771"/>
    </source>
</evidence>
<accession>A0A6N9NLZ1</accession>
<gene>
    <name evidence="2" type="ORF">GQN54_12665</name>
</gene>
<feature type="signal peptide" evidence="1">
    <location>
        <begin position="1"/>
        <end position="26"/>
    </location>
</feature>
<dbReference type="EMBL" id="WWNE01000012">
    <property type="protein sequence ID" value="NBG66973.1"/>
    <property type="molecule type" value="Genomic_DNA"/>
</dbReference>
<dbReference type="AlphaFoldDB" id="A0A6N9NLZ1"/>
<comment type="caution">
    <text evidence="2">The sequence shown here is derived from an EMBL/GenBank/DDBJ whole genome shotgun (WGS) entry which is preliminary data.</text>
</comment>
<evidence type="ECO:0000256" key="1">
    <source>
        <dbReference type="SAM" id="SignalP"/>
    </source>
</evidence>
<dbReference type="Proteomes" id="UP000470771">
    <property type="component" value="Unassembled WGS sequence"/>
</dbReference>
<dbReference type="InterPro" id="IPR019861">
    <property type="entry name" value="PorP/SprF_Bacteroidetes"/>
</dbReference>
<dbReference type="RefSeq" id="WP_160633924.1">
    <property type="nucleotide sequence ID" value="NZ_WWNE01000012.1"/>
</dbReference>
<dbReference type="NCBIfam" id="TIGR03519">
    <property type="entry name" value="T9SS_PorP_fam"/>
    <property type="match status" value="1"/>
</dbReference>
<evidence type="ECO:0000313" key="2">
    <source>
        <dbReference type="EMBL" id="NBG66973.1"/>
    </source>
</evidence>
<keyword evidence="1" id="KW-0732">Signal</keyword>
<feature type="chain" id="PRO_5027105950" evidence="1">
    <location>
        <begin position="27"/>
        <end position="343"/>
    </location>
</feature>
<proteinExistence type="predicted"/>